<feature type="region of interest" description="Disordered" evidence="1">
    <location>
        <begin position="72"/>
        <end position="106"/>
    </location>
</feature>
<dbReference type="EMBL" id="JANPWB010000001">
    <property type="protein sequence ID" value="KAJ1214676.1"/>
    <property type="molecule type" value="Genomic_DNA"/>
</dbReference>
<proteinExistence type="predicted"/>
<protein>
    <recommendedName>
        <fullName evidence="4">Secreted protein</fullName>
    </recommendedName>
</protein>
<feature type="compositionally biased region" description="Pro residues" evidence="1">
    <location>
        <begin position="90"/>
        <end position="100"/>
    </location>
</feature>
<name>A0AAV7WPJ6_PLEWA</name>
<organism evidence="2 3">
    <name type="scientific">Pleurodeles waltl</name>
    <name type="common">Iberian ribbed newt</name>
    <dbReference type="NCBI Taxonomy" id="8319"/>
    <lineage>
        <taxon>Eukaryota</taxon>
        <taxon>Metazoa</taxon>
        <taxon>Chordata</taxon>
        <taxon>Craniata</taxon>
        <taxon>Vertebrata</taxon>
        <taxon>Euteleostomi</taxon>
        <taxon>Amphibia</taxon>
        <taxon>Batrachia</taxon>
        <taxon>Caudata</taxon>
        <taxon>Salamandroidea</taxon>
        <taxon>Salamandridae</taxon>
        <taxon>Pleurodelinae</taxon>
        <taxon>Pleurodeles</taxon>
    </lineage>
</organism>
<evidence type="ECO:0000313" key="2">
    <source>
        <dbReference type="EMBL" id="KAJ1214676.1"/>
    </source>
</evidence>
<comment type="caution">
    <text evidence="2">The sequence shown here is derived from an EMBL/GenBank/DDBJ whole genome shotgun (WGS) entry which is preliminary data.</text>
</comment>
<evidence type="ECO:0008006" key="4">
    <source>
        <dbReference type="Google" id="ProtNLM"/>
    </source>
</evidence>
<dbReference type="AlphaFoldDB" id="A0AAV7WPJ6"/>
<reference evidence="2" key="1">
    <citation type="journal article" date="2022" name="bioRxiv">
        <title>Sequencing and chromosome-scale assembly of the giantPleurodeles waltlgenome.</title>
        <authorList>
            <person name="Brown T."/>
            <person name="Elewa A."/>
            <person name="Iarovenko S."/>
            <person name="Subramanian E."/>
            <person name="Araus A.J."/>
            <person name="Petzold A."/>
            <person name="Susuki M."/>
            <person name="Suzuki K.-i.T."/>
            <person name="Hayashi T."/>
            <person name="Toyoda A."/>
            <person name="Oliveira C."/>
            <person name="Osipova E."/>
            <person name="Leigh N.D."/>
            <person name="Simon A."/>
            <person name="Yun M.H."/>
        </authorList>
    </citation>
    <scope>NUCLEOTIDE SEQUENCE</scope>
    <source>
        <strain evidence="2">20211129_DDA</strain>
        <tissue evidence="2">Liver</tissue>
    </source>
</reference>
<keyword evidence="3" id="KW-1185">Reference proteome</keyword>
<evidence type="ECO:0000313" key="3">
    <source>
        <dbReference type="Proteomes" id="UP001066276"/>
    </source>
</evidence>
<gene>
    <name evidence="2" type="ORF">NDU88_002294</name>
</gene>
<evidence type="ECO:0000256" key="1">
    <source>
        <dbReference type="SAM" id="MobiDB-lite"/>
    </source>
</evidence>
<sequence length="106" mass="11847">MREKTVSVVLAMFLPFSRQCGKIDRRCGGRSSFGRACKQCADPRQLGRLSGLQSLRESRVWLREHLRAMLPKSLRGDQLKPGSNGRRPPQLLPLGPPPILETPGRS</sequence>
<accession>A0AAV7WPJ6</accession>
<dbReference type="Proteomes" id="UP001066276">
    <property type="component" value="Chromosome 1_1"/>
</dbReference>